<reference evidence="3" key="1">
    <citation type="journal article" date="2019" name="Int. J. Syst. Evol. Microbiol.">
        <title>The Global Catalogue of Microorganisms (GCM) 10K type strain sequencing project: providing services to taxonomists for standard genome sequencing and annotation.</title>
        <authorList>
            <consortium name="The Broad Institute Genomics Platform"/>
            <consortium name="The Broad Institute Genome Sequencing Center for Infectious Disease"/>
            <person name="Wu L."/>
            <person name="Ma J."/>
        </authorList>
    </citation>
    <scope>NUCLEOTIDE SEQUENCE [LARGE SCALE GENOMIC DNA]</scope>
    <source>
        <strain evidence="3">JCM 4586</strain>
    </source>
</reference>
<gene>
    <name evidence="2" type="ORF">GCM10010324_44220</name>
</gene>
<dbReference type="Proteomes" id="UP000659223">
    <property type="component" value="Unassembled WGS sequence"/>
</dbReference>
<evidence type="ECO:0000313" key="3">
    <source>
        <dbReference type="Proteomes" id="UP000659223"/>
    </source>
</evidence>
<comment type="caution">
    <text evidence="2">The sequence shown here is derived from an EMBL/GenBank/DDBJ whole genome shotgun (WGS) entry which is preliminary data.</text>
</comment>
<protein>
    <submittedName>
        <fullName evidence="2">Uncharacterized protein</fullName>
    </submittedName>
</protein>
<dbReference type="EMBL" id="BMUT01000009">
    <property type="protein sequence ID" value="GGX93406.1"/>
    <property type="molecule type" value="Genomic_DNA"/>
</dbReference>
<organism evidence="2 3">
    <name type="scientific">Streptomyces hiroshimensis</name>
    <dbReference type="NCBI Taxonomy" id="66424"/>
    <lineage>
        <taxon>Bacteria</taxon>
        <taxon>Bacillati</taxon>
        <taxon>Actinomycetota</taxon>
        <taxon>Actinomycetes</taxon>
        <taxon>Kitasatosporales</taxon>
        <taxon>Streptomycetaceae</taxon>
        <taxon>Streptomyces</taxon>
    </lineage>
</organism>
<evidence type="ECO:0000313" key="2">
    <source>
        <dbReference type="EMBL" id="GGX93406.1"/>
    </source>
</evidence>
<accession>A0ABQ2YV67</accession>
<feature type="region of interest" description="Disordered" evidence="1">
    <location>
        <begin position="1"/>
        <end position="30"/>
    </location>
</feature>
<keyword evidence="3" id="KW-1185">Reference proteome</keyword>
<name>A0ABQ2YV67_9ACTN</name>
<proteinExistence type="predicted"/>
<sequence>MSTEPPPYADVYGQRTGSRHRQAGGCRGLGTAEPCPLWPAPGWRLERVNNFRDPARSRARWGSMPP</sequence>
<evidence type="ECO:0000256" key="1">
    <source>
        <dbReference type="SAM" id="MobiDB-lite"/>
    </source>
</evidence>